<keyword evidence="2" id="KW-1185">Reference proteome</keyword>
<proteinExistence type="predicted"/>
<protein>
    <recommendedName>
        <fullName evidence="3">DUF3352 domain-containing protein</fullName>
    </recommendedName>
</protein>
<gene>
    <name evidence="1" type="ORF">Pan54_52480</name>
</gene>
<name>A0A5C5XNL2_9PLAN</name>
<evidence type="ECO:0000313" key="2">
    <source>
        <dbReference type="Proteomes" id="UP000316095"/>
    </source>
</evidence>
<dbReference type="Proteomes" id="UP000316095">
    <property type="component" value="Unassembled WGS sequence"/>
</dbReference>
<sequence length="599" mass="65889">MQTFAQTTFYSGMLAAVFSLGIYAEAPAGDAARYFPATTIIYAEVDQPVDLIEGAQQNPQISQLLDELKTIPAIKKAMEGKDFQKFQFALKVVEAKLGQKWPEALAELTHHGISIGVDPVSNGVGLLMQAEDAEALNNITNSLVELIEGDAKSKGQEPHFEQIEYREAKVFKASDFGFATWNNWILIGNKSDVGRSMLDALIDDSNTGLSSTENFRNASNAKTGDAIAWLFIDIDAARAANPDENIYSNKADDPGGEFLLGGLYSAFHETPYLTGELQTVDSGLKLKLSVPFDRSSISEERNHYFGPEGTGSASSPIYVPGHLLTISFYRDLSQMFQRAGDLFDEKANDDLAKADVGLSTLFSGRNFADEVLSGISPQMQFVIARQTFAEDKPIPSIKLPGFALVTELKDPKVSRKEFRRNFINAIGFFNIVGAMNGQPQLEIDFESIEGGELVTTNMVPEVDQKPDTEARINYNFSPSIAFSDNLMIISTTSELAEAVASSKERLSVEPAEDTGDIRNTAMLLSVKELVRLVVDNREHLISQNMLKEGHTQEEAETEIDSLVKIVRLFKRSKAVLSTSETTLDFTLEVEINADKSPRE</sequence>
<dbReference type="RefSeq" id="WP_146506193.1">
    <property type="nucleotide sequence ID" value="NZ_SJPG01000001.1"/>
</dbReference>
<accession>A0A5C5XNL2</accession>
<organism evidence="1 2">
    <name type="scientific">Rubinisphaera italica</name>
    <dbReference type="NCBI Taxonomy" id="2527969"/>
    <lineage>
        <taxon>Bacteria</taxon>
        <taxon>Pseudomonadati</taxon>
        <taxon>Planctomycetota</taxon>
        <taxon>Planctomycetia</taxon>
        <taxon>Planctomycetales</taxon>
        <taxon>Planctomycetaceae</taxon>
        <taxon>Rubinisphaera</taxon>
    </lineage>
</organism>
<dbReference type="OrthoDB" id="240224at2"/>
<dbReference type="EMBL" id="SJPG01000001">
    <property type="protein sequence ID" value="TWT64484.1"/>
    <property type="molecule type" value="Genomic_DNA"/>
</dbReference>
<dbReference type="AlphaFoldDB" id="A0A5C5XNL2"/>
<comment type="caution">
    <text evidence="1">The sequence shown here is derived from an EMBL/GenBank/DDBJ whole genome shotgun (WGS) entry which is preliminary data.</text>
</comment>
<reference evidence="1 2" key="1">
    <citation type="submission" date="2019-02" db="EMBL/GenBank/DDBJ databases">
        <title>Deep-cultivation of Planctomycetes and their phenomic and genomic characterization uncovers novel biology.</title>
        <authorList>
            <person name="Wiegand S."/>
            <person name="Jogler M."/>
            <person name="Boedeker C."/>
            <person name="Pinto D."/>
            <person name="Vollmers J."/>
            <person name="Rivas-Marin E."/>
            <person name="Kohn T."/>
            <person name="Peeters S.H."/>
            <person name="Heuer A."/>
            <person name="Rast P."/>
            <person name="Oberbeckmann S."/>
            <person name="Bunk B."/>
            <person name="Jeske O."/>
            <person name="Meyerdierks A."/>
            <person name="Storesund J.E."/>
            <person name="Kallscheuer N."/>
            <person name="Luecker S."/>
            <person name="Lage O.M."/>
            <person name="Pohl T."/>
            <person name="Merkel B.J."/>
            <person name="Hornburger P."/>
            <person name="Mueller R.-W."/>
            <person name="Bruemmer F."/>
            <person name="Labrenz M."/>
            <person name="Spormann A.M."/>
            <person name="Op Den Camp H."/>
            <person name="Overmann J."/>
            <person name="Amann R."/>
            <person name="Jetten M.S.M."/>
            <person name="Mascher T."/>
            <person name="Medema M.H."/>
            <person name="Devos D.P."/>
            <person name="Kaster A.-K."/>
            <person name="Ovreas L."/>
            <person name="Rohde M."/>
            <person name="Galperin M.Y."/>
            <person name="Jogler C."/>
        </authorList>
    </citation>
    <scope>NUCLEOTIDE SEQUENCE [LARGE SCALE GENOMIC DNA]</scope>
    <source>
        <strain evidence="1 2">Pan54</strain>
    </source>
</reference>
<evidence type="ECO:0000313" key="1">
    <source>
        <dbReference type="EMBL" id="TWT64484.1"/>
    </source>
</evidence>
<evidence type="ECO:0008006" key="3">
    <source>
        <dbReference type="Google" id="ProtNLM"/>
    </source>
</evidence>